<evidence type="ECO:0000313" key="2">
    <source>
        <dbReference type="Proteomes" id="UP000541154"/>
    </source>
</evidence>
<evidence type="ECO:0000313" key="1">
    <source>
        <dbReference type="EMBL" id="KAF5856326.1"/>
    </source>
</evidence>
<name>A0A8H5ZWF8_PETAA</name>
<proteinExistence type="predicted"/>
<comment type="caution">
    <text evidence="1">The sequence shown here is derived from an EMBL/GenBank/DDBJ whole genome shotgun (WGS) entry which is preliminary data.</text>
</comment>
<dbReference type="AlphaFoldDB" id="A0A8H5ZWF8"/>
<keyword evidence="2" id="KW-1185">Reference proteome</keyword>
<reference evidence="1 2" key="1">
    <citation type="submission" date="2019-04" db="EMBL/GenBank/DDBJ databases">
        <title>Aspergillus burnettii sp. nov., novel species from soil in southeast Queensland.</title>
        <authorList>
            <person name="Gilchrist C.L.M."/>
            <person name="Pitt J.I."/>
            <person name="Lange L."/>
            <person name="Lacey H.J."/>
            <person name="Vuong D."/>
            <person name="Midgley D.J."/>
            <person name="Greenfield P."/>
            <person name="Bradbury M."/>
            <person name="Lacey E."/>
            <person name="Busk P.K."/>
            <person name="Pilgaard B."/>
            <person name="Chooi Y.H."/>
            <person name="Piggott A.M."/>
        </authorList>
    </citation>
    <scope>NUCLEOTIDE SEQUENCE [LARGE SCALE GENOMIC DNA]</scope>
    <source>
        <strain evidence="1 2">FRR 5400</strain>
    </source>
</reference>
<organism evidence="1 2">
    <name type="scientific">Petromyces alliaceus</name>
    <name type="common">Aspergillus alliaceus</name>
    <dbReference type="NCBI Taxonomy" id="209559"/>
    <lineage>
        <taxon>Eukaryota</taxon>
        <taxon>Fungi</taxon>
        <taxon>Dikarya</taxon>
        <taxon>Ascomycota</taxon>
        <taxon>Pezizomycotina</taxon>
        <taxon>Eurotiomycetes</taxon>
        <taxon>Eurotiomycetidae</taxon>
        <taxon>Eurotiales</taxon>
        <taxon>Aspergillaceae</taxon>
        <taxon>Aspergillus</taxon>
        <taxon>Aspergillus subgen. Circumdati</taxon>
    </lineage>
</organism>
<dbReference type="Proteomes" id="UP000541154">
    <property type="component" value="Unassembled WGS sequence"/>
</dbReference>
<dbReference type="EMBL" id="SPNV01000327">
    <property type="protein sequence ID" value="KAF5856326.1"/>
    <property type="molecule type" value="Genomic_DNA"/>
</dbReference>
<sequence length="75" mass="8047">MCDLALPDLGADKLVWFSTDDSHGEPSILLRESQSQNAIHAVGAEKPCGRVLAIHPRGTAANKELNTDASLRTHV</sequence>
<gene>
    <name evidence="1" type="ORF">ETB97_007510</name>
</gene>
<protein>
    <submittedName>
        <fullName evidence="1">Uncharacterized protein</fullName>
    </submittedName>
</protein>
<accession>A0A8H5ZWF8</accession>